<sequence>MKKLLLIFMYLVISESIYGQGIRRDQIIELGKYYSSYMFMNEPPKSAKKELDSGFDDELRKSIDFIQEGAKSKNKLLTKEFLMLPDTTTLKVVYIIDALHQNPHRVDVREPKDLVDSLLTIEIPLYELIDEYYSTLFTAVGNKNKPFNLSKIDFHLKEYGLDSDRARGIFYLRCMELCGSQIFGYMNIVNPPNTKKALDYINKFPKFNGSEYFRYTDLYFNDFEIEILNNKGKQSYKDYYVGKLYSTLLNHLICLDKESNDREKITELLLGSILKDSSLYKHTSHKATLEGIFKKQ</sequence>
<dbReference type="AlphaFoldDB" id="A0A7X9XBZ6"/>
<evidence type="ECO:0000313" key="1">
    <source>
        <dbReference type="EMBL" id="NME71261.1"/>
    </source>
</evidence>
<comment type="caution">
    <text evidence="1">The sequence shown here is derived from an EMBL/GenBank/DDBJ whole genome shotgun (WGS) entry which is preliminary data.</text>
</comment>
<protein>
    <submittedName>
        <fullName evidence="1">Uncharacterized protein</fullName>
    </submittedName>
</protein>
<evidence type="ECO:0000313" key="2">
    <source>
        <dbReference type="Proteomes" id="UP000576082"/>
    </source>
</evidence>
<accession>A0A7X9XBZ6</accession>
<keyword evidence="2" id="KW-1185">Reference proteome</keyword>
<organism evidence="1 2">
    <name type="scientific">Flammeovirga aprica JL-4</name>
    <dbReference type="NCBI Taxonomy" id="694437"/>
    <lineage>
        <taxon>Bacteria</taxon>
        <taxon>Pseudomonadati</taxon>
        <taxon>Bacteroidota</taxon>
        <taxon>Cytophagia</taxon>
        <taxon>Cytophagales</taxon>
        <taxon>Flammeovirgaceae</taxon>
        <taxon>Flammeovirga</taxon>
    </lineage>
</organism>
<gene>
    <name evidence="1" type="ORF">HHU12_25070</name>
</gene>
<name>A0A7X9XBZ6_9BACT</name>
<proteinExistence type="predicted"/>
<dbReference type="EMBL" id="JABANE010000091">
    <property type="protein sequence ID" value="NME71261.1"/>
    <property type="molecule type" value="Genomic_DNA"/>
</dbReference>
<reference evidence="1 2" key="1">
    <citation type="submission" date="2020-04" db="EMBL/GenBank/DDBJ databases">
        <title>Flammeovirga sp. SR4, a novel species isolated from seawater.</title>
        <authorList>
            <person name="Wang X."/>
        </authorList>
    </citation>
    <scope>NUCLEOTIDE SEQUENCE [LARGE SCALE GENOMIC DNA]</scope>
    <source>
        <strain evidence="1 2">ATCC 23126</strain>
    </source>
</reference>
<dbReference type="RefSeq" id="WP_169659482.1">
    <property type="nucleotide sequence ID" value="NZ_JABANE010000091.1"/>
</dbReference>
<dbReference type="Proteomes" id="UP000576082">
    <property type="component" value="Unassembled WGS sequence"/>
</dbReference>